<dbReference type="AlphaFoldDB" id="A0A7W7PQN2"/>
<proteinExistence type="predicted"/>
<organism evidence="1 2">
    <name type="scientific">Streptomyces griseomycini</name>
    <dbReference type="NCBI Taxonomy" id="66895"/>
    <lineage>
        <taxon>Bacteria</taxon>
        <taxon>Bacillati</taxon>
        <taxon>Actinomycetota</taxon>
        <taxon>Actinomycetes</taxon>
        <taxon>Kitasatosporales</taxon>
        <taxon>Streptomycetaceae</taxon>
        <taxon>Streptomyces</taxon>
    </lineage>
</organism>
<accession>A0A7W7PQN2</accession>
<comment type="caution">
    <text evidence="1">The sequence shown here is derived from an EMBL/GenBank/DDBJ whole genome shotgun (WGS) entry which is preliminary data.</text>
</comment>
<protein>
    <submittedName>
        <fullName evidence="1">Uncharacterized protein</fullName>
    </submittedName>
</protein>
<dbReference type="RefSeq" id="WP_184818946.1">
    <property type="nucleotide sequence ID" value="NZ_BMTI01000024.1"/>
</dbReference>
<dbReference type="EMBL" id="JACHJI010000003">
    <property type="protein sequence ID" value="MBB4897798.1"/>
    <property type="molecule type" value="Genomic_DNA"/>
</dbReference>
<keyword evidence="2" id="KW-1185">Reference proteome</keyword>
<evidence type="ECO:0000313" key="1">
    <source>
        <dbReference type="EMBL" id="MBB4897798.1"/>
    </source>
</evidence>
<gene>
    <name evidence="1" type="ORF">FHS37_001833</name>
</gene>
<evidence type="ECO:0000313" key="2">
    <source>
        <dbReference type="Proteomes" id="UP000579523"/>
    </source>
</evidence>
<sequence>MTHLELPLTPLHEIDLVEVPRLQSPAPRQRIEGRVSLSTAVVHPLTPEEAAGDETEWLGFLTAEAPHSDYLLLSLTCAFRPPANGDPFADASVGVLLESPGEPADRQPIAWSISPKKRSHPVERSTTIGLSAKLAIVESTLEVTPAQGREELFVVGMGERDSDPEWRVKATSRHPLIGDETFTVIVKAAAGAPAQAHLTVAATVQHRRFGLIPYRADLPATLRTIDLRRRSDSQDGGTAAASRTGGT</sequence>
<dbReference type="Proteomes" id="UP000579523">
    <property type="component" value="Unassembled WGS sequence"/>
</dbReference>
<name>A0A7W7PQN2_9ACTN</name>
<reference evidence="1 2" key="1">
    <citation type="submission" date="2020-08" db="EMBL/GenBank/DDBJ databases">
        <title>Genomic Encyclopedia of Type Strains, Phase III (KMG-III): the genomes of soil and plant-associated and newly described type strains.</title>
        <authorList>
            <person name="Whitman W."/>
        </authorList>
    </citation>
    <scope>NUCLEOTIDE SEQUENCE [LARGE SCALE GENOMIC DNA]</scope>
    <source>
        <strain evidence="1 2">CECT 3273</strain>
    </source>
</reference>